<accession>A0A1W6N0M1</accession>
<proteinExistence type="predicted"/>
<evidence type="ECO:0000313" key="3">
    <source>
        <dbReference type="Proteomes" id="UP000193978"/>
    </source>
</evidence>
<dbReference type="Proteomes" id="UP000193978">
    <property type="component" value="Chromosome"/>
</dbReference>
<dbReference type="AlphaFoldDB" id="A0A1W6N0M1"/>
<feature type="region of interest" description="Disordered" evidence="1">
    <location>
        <begin position="218"/>
        <end position="237"/>
    </location>
</feature>
<dbReference type="EMBL" id="CP019948">
    <property type="protein sequence ID" value="ARN83336.1"/>
    <property type="molecule type" value="Genomic_DNA"/>
</dbReference>
<dbReference type="KEGG" id="mbry:B1812_03495"/>
<evidence type="ECO:0008006" key="4">
    <source>
        <dbReference type="Google" id="ProtNLM"/>
    </source>
</evidence>
<sequence>MRMISVLTLLVGLFLGLAAASAQPRQIIILRHGEKTDGPDLCPTGFLRAKALAEVYLGKGAAQSLFGAERPAAFYAITDHTRETIEPSAKSWGMQLLLPATDKSKFTNKIEGENRETEDAAKDVLTNPSFGGKIVVMTWEHKHIANKDLDSEYQDPPVTLRRLLNLDQYAKHHPDVKIPETWSGDNYDYFWIVDYADPKSAMPTKVKILKQTFPAPYESVPANDWKEPEPRLEGCKQ</sequence>
<evidence type="ECO:0000256" key="1">
    <source>
        <dbReference type="SAM" id="MobiDB-lite"/>
    </source>
</evidence>
<dbReference type="RefSeq" id="WP_158658578.1">
    <property type="nucleotide sequence ID" value="NZ_AP027149.1"/>
</dbReference>
<keyword evidence="3" id="KW-1185">Reference proteome</keyword>
<evidence type="ECO:0000313" key="2">
    <source>
        <dbReference type="EMBL" id="ARN83336.1"/>
    </source>
</evidence>
<dbReference type="OrthoDB" id="8448116at2"/>
<organism evidence="2 3">
    <name type="scientific">Methylocystis bryophila</name>
    <dbReference type="NCBI Taxonomy" id="655015"/>
    <lineage>
        <taxon>Bacteria</taxon>
        <taxon>Pseudomonadati</taxon>
        <taxon>Pseudomonadota</taxon>
        <taxon>Alphaproteobacteria</taxon>
        <taxon>Hyphomicrobiales</taxon>
        <taxon>Methylocystaceae</taxon>
        <taxon>Methylocystis</taxon>
    </lineage>
</organism>
<feature type="compositionally biased region" description="Basic and acidic residues" evidence="1">
    <location>
        <begin position="224"/>
        <end position="237"/>
    </location>
</feature>
<name>A0A1W6N0M1_9HYPH</name>
<dbReference type="STRING" id="655015.B1812_03495"/>
<reference evidence="2 3" key="1">
    <citation type="submission" date="2017-02" db="EMBL/GenBank/DDBJ databases">
        <authorList>
            <person name="Peterson S.W."/>
        </authorList>
    </citation>
    <scope>NUCLEOTIDE SEQUENCE [LARGE SCALE GENOMIC DNA]</scope>
    <source>
        <strain evidence="2 3">S285</strain>
    </source>
</reference>
<gene>
    <name evidence="2" type="ORF">B1812_03495</name>
</gene>
<protein>
    <recommendedName>
        <fullName evidence="4">Histidine phosphatase family protein</fullName>
    </recommendedName>
</protein>